<dbReference type="GO" id="GO:0000177">
    <property type="term" value="C:cytoplasmic exosome (RNase complex)"/>
    <property type="evidence" value="ECO:0007669"/>
    <property type="project" value="EnsemblFungi"/>
</dbReference>
<keyword evidence="3" id="KW-0271">Exosome</keyword>
<dbReference type="AlphaFoldDB" id="A0A179FG05"/>
<dbReference type="InterPro" id="IPR039771">
    <property type="entry name" value="Csl4"/>
</dbReference>
<dbReference type="GO" id="GO:0000785">
    <property type="term" value="C:chromatin"/>
    <property type="evidence" value="ECO:0007669"/>
    <property type="project" value="EnsemblFungi"/>
</dbReference>
<name>A0A179FG05_METCM</name>
<dbReference type="RefSeq" id="XP_018141778.1">
    <property type="nucleotide sequence ID" value="XM_018284878.1"/>
</dbReference>
<dbReference type="Gene3D" id="2.40.50.100">
    <property type="match status" value="1"/>
</dbReference>
<dbReference type="GeneID" id="28848872"/>
<comment type="caution">
    <text evidence="5">The sequence shown here is derived from an EMBL/GenBank/DDBJ whole genome shotgun (WGS) entry which is preliminary data.</text>
</comment>
<proteinExistence type="predicted"/>
<evidence type="ECO:0000256" key="1">
    <source>
        <dbReference type="ARBA" id="ARBA00004604"/>
    </source>
</evidence>
<evidence type="ECO:0000313" key="5">
    <source>
        <dbReference type="EMBL" id="OAQ64464.1"/>
    </source>
</evidence>
<dbReference type="GO" id="GO:0006397">
    <property type="term" value="P:mRNA processing"/>
    <property type="evidence" value="ECO:0007669"/>
    <property type="project" value="EnsemblFungi"/>
</dbReference>
<dbReference type="GO" id="GO:0071038">
    <property type="term" value="P:TRAMP-dependent tRNA surveillance pathway"/>
    <property type="evidence" value="ECO:0007669"/>
    <property type="project" value="EnsemblFungi"/>
</dbReference>
<dbReference type="GO" id="GO:0005730">
    <property type="term" value="C:nucleolus"/>
    <property type="evidence" value="ECO:0007669"/>
    <property type="project" value="UniProtKB-SubCell"/>
</dbReference>
<dbReference type="EMBL" id="LSBJ02000005">
    <property type="protein sequence ID" value="OAQ64464.1"/>
    <property type="molecule type" value="Genomic_DNA"/>
</dbReference>
<reference evidence="5 6" key="1">
    <citation type="journal article" date="2016" name="PLoS Pathog.">
        <title>Biosynthesis of antibiotic leucinostatins in bio-control fungus Purpureocillium lilacinum and their inhibition on phytophthora revealed by genome mining.</title>
        <authorList>
            <person name="Wang G."/>
            <person name="Liu Z."/>
            <person name="Lin R."/>
            <person name="Li E."/>
            <person name="Mao Z."/>
            <person name="Ling J."/>
            <person name="Yang Y."/>
            <person name="Yin W.B."/>
            <person name="Xie B."/>
        </authorList>
    </citation>
    <scope>NUCLEOTIDE SEQUENCE [LARGE SCALE GENOMIC DNA]</scope>
    <source>
        <strain evidence="5">170</strain>
    </source>
</reference>
<keyword evidence="2" id="KW-0963">Cytoplasm</keyword>
<keyword evidence="6" id="KW-1185">Reference proteome</keyword>
<dbReference type="SUPFAM" id="SSF50249">
    <property type="entry name" value="Nucleic acid-binding proteins"/>
    <property type="match status" value="1"/>
</dbReference>
<gene>
    <name evidence="5" type="ORF">VFPPC_05733</name>
</gene>
<dbReference type="PANTHER" id="PTHR12686:SF8">
    <property type="entry name" value="EXOSOME COMPLEX COMPONENT CSL4"/>
    <property type="match status" value="1"/>
</dbReference>
<dbReference type="Proteomes" id="UP000078397">
    <property type="component" value="Unassembled WGS sequence"/>
</dbReference>
<evidence type="ECO:0000256" key="3">
    <source>
        <dbReference type="ARBA" id="ARBA00022835"/>
    </source>
</evidence>
<feature type="domain" description="S1 motif" evidence="4">
    <location>
        <begin position="86"/>
        <end position="166"/>
    </location>
</feature>
<dbReference type="GO" id="GO:0071035">
    <property type="term" value="P:nuclear polyadenylation-dependent rRNA catabolic process"/>
    <property type="evidence" value="ECO:0007669"/>
    <property type="project" value="EnsemblFungi"/>
</dbReference>
<evidence type="ECO:0000313" key="6">
    <source>
        <dbReference type="Proteomes" id="UP000078397"/>
    </source>
</evidence>
<dbReference type="FunFam" id="2.40.50.140:FF:000198">
    <property type="entry name" value="Exosome complex component CSL4"/>
    <property type="match status" value="1"/>
</dbReference>
<dbReference type="GO" id="GO:0000176">
    <property type="term" value="C:nuclear exosome (RNase complex)"/>
    <property type="evidence" value="ECO:0007669"/>
    <property type="project" value="EnsemblFungi"/>
</dbReference>
<dbReference type="GO" id="GO:0070481">
    <property type="term" value="P:nuclear-transcribed mRNA catabolic process, non-stop decay"/>
    <property type="evidence" value="ECO:0007669"/>
    <property type="project" value="EnsemblFungi"/>
</dbReference>
<dbReference type="InterPro" id="IPR012340">
    <property type="entry name" value="NA-bd_OB-fold"/>
</dbReference>
<dbReference type="Gene3D" id="2.40.50.140">
    <property type="entry name" value="Nucleic acid-binding proteins"/>
    <property type="match status" value="1"/>
</dbReference>
<dbReference type="STRING" id="1380566.A0A179FG05"/>
<dbReference type="OrthoDB" id="440760at2759"/>
<evidence type="ECO:0000259" key="4">
    <source>
        <dbReference type="SMART" id="SM00316"/>
    </source>
</evidence>
<dbReference type="GO" id="GO:0003723">
    <property type="term" value="F:RNA binding"/>
    <property type="evidence" value="ECO:0007669"/>
    <property type="project" value="InterPro"/>
</dbReference>
<organism evidence="5 6">
    <name type="scientific">Pochonia chlamydosporia 170</name>
    <dbReference type="NCBI Taxonomy" id="1380566"/>
    <lineage>
        <taxon>Eukaryota</taxon>
        <taxon>Fungi</taxon>
        <taxon>Dikarya</taxon>
        <taxon>Ascomycota</taxon>
        <taxon>Pezizomycotina</taxon>
        <taxon>Sordariomycetes</taxon>
        <taxon>Hypocreomycetidae</taxon>
        <taxon>Hypocreales</taxon>
        <taxon>Clavicipitaceae</taxon>
        <taxon>Pochonia</taxon>
    </lineage>
</organism>
<accession>A0A179FG05</accession>
<dbReference type="SUPFAM" id="SSF110324">
    <property type="entry name" value="Ribosomal L27 protein-like"/>
    <property type="match status" value="1"/>
</dbReference>
<dbReference type="KEGG" id="pchm:VFPPC_05733"/>
<dbReference type="CDD" id="cd05791">
    <property type="entry name" value="S1_CSL4"/>
    <property type="match status" value="1"/>
</dbReference>
<protein>
    <submittedName>
        <fullName evidence="5">Exosomal core protein CSL4</fullName>
    </submittedName>
</protein>
<evidence type="ECO:0000256" key="2">
    <source>
        <dbReference type="ARBA" id="ARBA00022490"/>
    </source>
</evidence>
<dbReference type="InterPro" id="IPR025721">
    <property type="entry name" value="Exosome_cplx_N_dom"/>
</dbReference>
<dbReference type="PANTHER" id="PTHR12686">
    <property type="entry name" value="3'-5' EXORIBONUCLEASE CSL4-RELATED"/>
    <property type="match status" value="1"/>
</dbReference>
<dbReference type="InterPro" id="IPR019495">
    <property type="entry name" value="EXOSC1_C"/>
</dbReference>
<sequence length="208" mass="22422">MAVEELPSVATPGKVLGPTSKYISGLGTHIHEGNVVSSLLGKVDVTTPAKAPGPAKRLNKITAPAPEELPTISVARHGRKREILPDVNNVVLARVVRLMPKQAIVVIQQVGNTVLQTEWQGVIRVQDVRATEKDKVKIYESFKPGDIVKAQVISLGDQANYYLSTAANELGVIMATSEAGNDMVPVSWKEFKDPETGLSELRKVAKPT</sequence>
<comment type="subcellular location">
    <subcellularLocation>
        <location evidence="1">Nucleus</location>
        <location evidence="1">Nucleolus</location>
    </subcellularLocation>
</comment>
<dbReference type="Pfam" id="PF14382">
    <property type="entry name" value="ECR1_N"/>
    <property type="match status" value="1"/>
</dbReference>
<dbReference type="SMART" id="SM00316">
    <property type="entry name" value="S1"/>
    <property type="match status" value="1"/>
</dbReference>
<dbReference type="InterPro" id="IPR003029">
    <property type="entry name" value="S1_domain"/>
</dbReference>
<dbReference type="Pfam" id="PF10447">
    <property type="entry name" value="EXOSC1"/>
    <property type="match status" value="1"/>
</dbReference>
<dbReference type="GO" id="GO:0000467">
    <property type="term" value="P:exonucleolytic trimming to generate mature 3'-end of 5.8S rRNA from tricistronic rRNA transcript (SSU-rRNA, 5.8S rRNA, LSU-rRNA)"/>
    <property type="evidence" value="ECO:0007669"/>
    <property type="project" value="EnsemblFungi"/>
</dbReference>